<sequence>MATPYNNGKKEAVHDSNSRPSSRDEEFGEVAHAGRGNQLVKSLKNRHLQMIAMGGAIGAGLFVGSGRALASGGPASLIICYSIVGIMILNTCQALAEMAVLYPINGAFYQYVIRFVDPSWGFAIGWSYALTWLTVLPFELVVVAMTIDYWDSPVPHGVWIAVFLVILSAIQIFGVKGYGEVECALSMIKIIACLGFMILGIIINCGGVGPQGYLGAKYWREPGAFTGGFDGFCSVFVVAAFSFGGTELVGLAAAESQNPQKSIPQASRQVFVRIIFFYIINLFILGLILPFDHERLGGSTSRSSPFVIAISEAGIKVLPDIMNAIIVIAVISVANCCAYGSTRTIQAMASQGMAPKFFHKIDSKGRPVNCIILQLIFGLLAFIGLAPSGKKIFDWLLALTALSYFFIWGSVCLAHIRFRKAMHLQGISLDVVPYTPTLGVYGSYCGLGLIFLSLLATFYSAVAPAAKQKEGYGIDHFFAEYLAGFVVLALYLFWKIYTKQWRLCIPLHEIDLQTGAKFCDPADKEVKEKSWRTLPSRIFGLFI</sequence>
<keyword evidence="11" id="KW-1185">Reference proteome</keyword>
<gene>
    <name evidence="10" type="ORF">QBC35DRAFT_449642</name>
</gene>
<dbReference type="GO" id="GO:0015171">
    <property type="term" value="F:amino acid transmembrane transporter activity"/>
    <property type="evidence" value="ECO:0007669"/>
    <property type="project" value="TreeGrafter"/>
</dbReference>
<feature type="transmembrane region" description="Helical" evidence="8">
    <location>
        <begin position="229"/>
        <end position="249"/>
    </location>
</feature>
<feature type="transmembrane region" description="Helical" evidence="8">
    <location>
        <begin position="270"/>
        <end position="291"/>
    </location>
</feature>
<feature type="transmembrane region" description="Helical" evidence="8">
    <location>
        <begin position="51"/>
        <end position="70"/>
    </location>
</feature>
<dbReference type="PANTHER" id="PTHR43341">
    <property type="entry name" value="AMINO ACID PERMEASE"/>
    <property type="match status" value="1"/>
</dbReference>
<evidence type="ECO:0000256" key="6">
    <source>
        <dbReference type="ARBA" id="ARBA00023136"/>
    </source>
</evidence>
<dbReference type="Gene3D" id="1.20.1740.10">
    <property type="entry name" value="Amino acid/polyamine transporter I"/>
    <property type="match status" value="1"/>
</dbReference>
<reference evidence="10" key="2">
    <citation type="submission" date="2023-05" db="EMBL/GenBank/DDBJ databases">
        <authorList>
            <consortium name="Lawrence Berkeley National Laboratory"/>
            <person name="Steindorff A."/>
            <person name="Hensen N."/>
            <person name="Bonometti L."/>
            <person name="Westerberg I."/>
            <person name="Brannstrom I.O."/>
            <person name="Guillou S."/>
            <person name="Cros-Aarteil S."/>
            <person name="Calhoun S."/>
            <person name="Haridas S."/>
            <person name="Kuo A."/>
            <person name="Mondo S."/>
            <person name="Pangilinan J."/>
            <person name="Riley R."/>
            <person name="Labutti K."/>
            <person name="Andreopoulos B."/>
            <person name="Lipzen A."/>
            <person name="Chen C."/>
            <person name="Yanf M."/>
            <person name="Daum C."/>
            <person name="Ng V."/>
            <person name="Clum A."/>
            <person name="Ohm R."/>
            <person name="Martin F."/>
            <person name="Silar P."/>
            <person name="Natvig D."/>
            <person name="Lalanne C."/>
            <person name="Gautier V."/>
            <person name="Ament-Velasquez S.L."/>
            <person name="Kruys A."/>
            <person name="Hutchinson M.I."/>
            <person name="Powell A.J."/>
            <person name="Barry K."/>
            <person name="Miller A.N."/>
            <person name="Grigoriev I.V."/>
            <person name="Debuchy R."/>
            <person name="Gladieux P."/>
            <person name="Thoren M.H."/>
            <person name="Johannesson H."/>
        </authorList>
    </citation>
    <scope>NUCLEOTIDE SEQUENCE</scope>
    <source>
        <strain evidence="10">PSN309</strain>
    </source>
</reference>
<protein>
    <submittedName>
        <fullName evidence="10">Amino acid permease/ SLC12A domain-containing protein</fullName>
    </submittedName>
</protein>
<keyword evidence="5 8" id="KW-1133">Transmembrane helix</keyword>
<evidence type="ECO:0000256" key="3">
    <source>
        <dbReference type="ARBA" id="ARBA00022692"/>
    </source>
</evidence>
<dbReference type="FunFam" id="1.20.1740.10:FF:000017">
    <property type="entry name" value="Amino acid permease"/>
    <property type="match status" value="1"/>
</dbReference>
<evidence type="ECO:0000256" key="7">
    <source>
        <dbReference type="SAM" id="MobiDB-lite"/>
    </source>
</evidence>
<accession>A0AAN6X218</accession>
<evidence type="ECO:0000313" key="11">
    <source>
        <dbReference type="Proteomes" id="UP001302126"/>
    </source>
</evidence>
<dbReference type="GO" id="GO:0016020">
    <property type="term" value="C:membrane"/>
    <property type="evidence" value="ECO:0007669"/>
    <property type="project" value="UniProtKB-SubCell"/>
</dbReference>
<feature type="transmembrane region" description="Helical" evidence="8">
    <location>
        <begin position="368"/>
        <end position="386"/>
    </location>
</feature>
<evidence type="ECO:0000313" key="10">
    <source>
        <dbReference type="EMBL" id="KAK4190047.1"/>
    </source>
</evidence>
<dbReference type="InterPro" id="IPR050524">
    <property type="entry name" value="APC_YAT"/>
</dbReference>
<evidence type="ECO:0000256" key="1">
    <source>
        <dbReference type="ARBA" id="ARBA00004141"/>
    </source>
</evidence>
<dbReference type="PANTHER" id="PTHR43341:SF1">
    <property type="entry name" value="GENERAL AMINO-ACID PERMEASE GAP1"/>
    <property type="match status" value="1"/>
</dbReference>
<evidence type="ECO:0000256" key="8">
    <source>
        <dbReference type="SAM" id="Phobius"/>
    </source>
</evidence>
<feature type="transmembrane region" description="Helical" evidence="8">
    <location>
        <begin position="321"/>
        <end position="340"/>
    </location>
</feature>
<dbReference type="InterPro" id="IPR004841">
    <property type="entry name" value="AA-permease/SLC12A_dom"/>
</dbReference>
<comment type="subcellular location">
    <subcellularLocation>
        <location evidence="1">Membrane</location>
        <topology evidence="1">Multi-pass membrane protein</topology>
    </subcellularLocation>
</comment>
<dbReference type="Pfam" id="PF00324">
    <property type="entry name" value="AA_permease"/>
    <property type="match status" value="1"/>
</dbReference>
<reference evidence="10" key="1">
    <citation type="journal article" date="2023" name="Mol. Phylogenet. Evol.">
        <title>Genome-scale phylogeny and comparative genomics of the fungal order Sordariales.</title>
        <authorList>
            <person name="Hensen N."/>
            <person name="Bonometti L."/>
            <person name="Westerberg I."/>
            <person name="Brannstrom I.O."/>
            <person name="Guillou S."/>
            <person name="Cros-Aarteil S."/>
            <person name="Calhoun S."/>
            <person name="Haridas S."/>
            <person name="Kuo A."/>
            <person name="Mondo S."/>
            <person name="Pangilinan J."/>
            <person name="Riley R."/>
            <person name="LaButti K."/>
            <person name="Andreopoulos B."/>
            <person name="Lipzen A."/>
            <person name="Chen C."/>
            <person name="Yan M."/>
            <person name="Daum C."/>
            <person name="Ng V."/>
            <person name="Clum A."/>
            <person name="Steindorff A."/>
            <person name="Ohm R.A."/>
            <person name="Martin F."/>
            <person name="Silar P."/>
            <person name="Natvig D.O."/>
            <person name="Lalanne C."/>
            <person name="Gautier V."/>
            <person name="Ament-Velasquez S.L."/>
            <person name="Kruys A."/>
            <person name="Hutchinson M.I."/>
            <person name="Powell A.J."/>
            <person name="Barry K."/>
            <person name="Miller A.N."/>
            <person name="Grigoriev I.V."/>
            <person name="Debuchy R."/>
            <person name="Gladieux P."/>
            <person name="Hiltunen Thoren M."/>
            <person name="Johannesson H."/>
        </authorList>
    </citation>
    <scope>NUCLEOTIDE SEQUENCE</scope>
    <source>
        <strain evidence="10">PSN309</strain>
    </source>
</reference>
<feature type="transmembrane region" description="Helical" evidence="8">
    <location>
        <begin position="474"/>
        <end position="494"/>
    </location>
</feature>
<dbReference type="PROSITE" id="PS00218">
    <property type="entry name" value="AMINO_ACID_PERMEASE_1"/>
    <property type="match status" value="1"/>
</dbReference>
<evidence type="ECO:0000256" key="2">
    <source>
        <dbReference type="ARBA" id="ARBA00022448"/>
    </source>
</evidence>
<feature type="region of interest" description="Disordered" evidence="7">
    <location>
        <begin position="1"/>
        <end position="28"/>
    </location>
</feature>
<dbReference type="Proteomes" id="UP001302126">
    <property type="component" value="Unassembled WGS sequence"/>
</dbReference>
<organism evidence="10 11">
    <name type="scientific">Podospora australis</name>
    <dbReference type="NCBI Taxonomy" id="1536484"/>
    <lineage>
        <taxon>Eukaryota</taxon>
        <taxon>Fungi</taxon>
        <taxon>Dikarya</taxon>
        <taxon>Ascomycota</taxon>
        <taxon>Pezizomycotina</taxon>
        <taxon>Sordariomycetes</taxon>
        <taxon>Sordariomycetidae</taxon>
        <taxon>Sordariales</taxon>
        <taxon>Podosporaceae</taxon>
        <taxon>Podospora</taxon>
    </lineage>
</organism>
<proteinExistence type="predicted"/>
<feature type="transmembrane region" description="Helical" evidence="8">
    <location>
        <begin position="123"/>
        <end position="145"/>
    </location>
</feature>
<dbReference type="EMBL" id="MU864369">
    <property type="protein sequence ID" value="KAK4190047.1"/>
    <property type="molecule type" value="Genomic_DNA"/>
</dbReference>
<evidence type="ECO:0000256" key="5">
    <source>
        <dbReference type="ARBA" id="ARBA00022989"/>
    </source>
</evidence>
<keyword evidence="2" id="KW-0813">Transport</keyword>
<comment type="caution">
    <text evidence="10">The sequence shown here is derived from an EMBL/GenBank/DDBJ whole genome shotgun (WGS) entry which is preliminary data.</text>
</comment>
<feature type="transmembrane region" description="Helical" evidence="8">
    <location>
        <begin position="392"/>
        <end position="418"/>
    </location>
</feature>
<feature type="transmembrane region" description="Helical" evidence="8">
    <location>
        <begin position="438"/>
        <end position="462"/>
    </location>
</feature>
<keyword evidence="4" id="KW-0029">Amino-acid transport</keyword>
<keyword evidence="6 8" id="KW-0472">Membrane</keyword>
<keyword evidence="3 8" id="KW-0812">Transmembrane</keyword>
<feature type="compositionally biased region" description="Basic and acidic residues" evidence="7">
    <location>
        <begin position="8"/>
        <end position="25"/>
    </location>
</feature>
<feature type="domain" description="Amino acid permease/ SLC12A" evidence="9">
    <location>
        <begin position="47"/>
        <end position="503"/>
    </location>
</feature>
<name>A0AAN6X218_9PEZI</name>
<feature type="transmembrane region" description="Helical" evidence="8">
    <location>
        <begin position="187"/>
        <end position="209"/>
    </location>
</feature>
<feature type="transmembrane region" description="Helical" evidence="8">
    <location>
        <begin position="157"/>
        <end position="175"/>
    </location>
</feature>
<dbReference type="AlphaFoldDB" id="A0AAN6X218"/>
<dbReference type="PIRSF" id="PIRSF006060">
    <property type="entry name" value="AA_transporter"/>
    <property type="match status" value="1"/>
</dbReference>
<feature type="transmembrane region" description="Helical" evidence="8">
    <location>
        <begin position="76"/>
        <end position="102"/>
    </location>
</feature>
<evidence type="ECO:0000256" key="4">
    <source>
        <dbReference type="ARBA" id="ARBA00022970"/>
    </source>
</evidence>
<evidence type="ECO:0000259" key="9">
    <source>
        <dbReference type="Pfam" id="PF00324"/>
    </source>
</evidence>
<dbReference type="InterPro" id="IPR004840">
    <property type="entry name" value="Amino_acid_permease_CS"/>
</dbReference>